<evidence type="ECO:0000313" key="3">
    <source>
        <dbReference type="Proteomes" id="UP000824014"/>
    </source>
</evidence>
<evidence type="ECO:0008006" key="4">
    <source>
        <dbReference type="Google" id="ProtNLM"/>
    </source>
</evidence>
<keyword evidence="1" id="KW-0732">Signal</keyword>
<name>A0A9D2DDQ2_9BACT</name>
<organism evidence="2 3">
    <name type="scientific">Candidatus Tidjanibacter faecipullorum</name>
    <dbReference type="NCBI Taxonomy" id="2838766"/>
    <lineage>
        <taxon>Bacteria</taxon>
        <taxon>Pseudomonadati</taxon>
        <taxon>Bacteroidota</taxon>
        <taxon>Bacteroidia</taxon>
        <taxon>Bacteroidales</taxon>
        <taxon>Rikenellaceae</taxon>
        <taxon>Tidjanibacter</taxon>
    </lineage>
</organism>
<sequence length="173" mass="19086">MKKFSVLLALLLLATGAVSAKPKHPAPRLFPYQGEVSLRGAVSAPTPGLGISYINGVRFNPYLFVGGGIGLHSNDYGIYVPLSLDIKGYIPVGRHTDFMFFCDGGLMFDPEHPSHGFIRPGFGLNFHVVKSFAINIGFYYEYAPYERNRNSTELPSTYTQRIHSIGFALGFSF</sequence>
<feature type="signal peptide" evidence="1">
    <location>
        <begin position="1"/>
        <end position="20"/>
    </location>
</feature>
<accession>A0A9D2DDQ2</accession>
<reference evidence="2" key="1">
    <citation type="journal article" date="2021" name="PeerJ">
        <title>Extensive microbial diversity within the chicken gut microbiome revealed by metagenomics and culture.</title>
        <authorList>
            <person name="Gilroy R."/>
            <person name="Ravi A."/>
            <person name="Getino M."/>
            <person name="Pursley I."/>
            <person name="Horton D.L."/>
            <person name="Alikhan N.F."/>
            <person name="Baker D."/>
            <person name="Gharbi K."/>
            <person name="Hall N."/>
            <person name="Watson M."/>
            <person name="Adriaenssens E.M."/>
            <person name="Foster-Nyarko E."/>
            <person name="Jarju S."/>
            <person name="Secka A."/>
            <person name="Antonio M."/>
            <person name="Oren A."/>
            <person name="Chaudhuri R.R."/>
            <person name="La Ragione R."/>
            <person name="Hildebrand F."/>
            <person name="Pallen M.J."/>
        </authorList>
    </citation>
    <scope>NUCLEOTIDE SEQUENCE</scope>
    <source>
        <strain evidence="2">ChiHjej11B10-19426</strain>
    </source>
</reference>
<dbReference type="AlphaFoldDB" id="A0A9D2DDQ2"/>
<reference evidence="2" key="2">
    <citation type="submission" date="2021-04" db="EMBL/GenBank/DDBJ databases">
        <authorList>
            <person name="Gilroy R."/>
        </authorList>
    </citation>
    <scope>NUCLEOTIDE SEQUENCE</scope>
    <source>
        <strain evidence="2">ChiHjej11B10-19426</strain>
    </source>
</reference>
<evidence type="ECO:0000256" key="1">
    <source>
        <dbReference type="SAM" id="SignalP"/>
    </source>
</evidence>
<proteinExistence type="predicted"/>
<dbReference type="Proteomes" id="UP000824014">
    <property type="component" value="Unassembled WGS sequence"/>
</dbReference>
<feature type="chain" id="PRO_5038415236" description="Outer membrane protein beta-barrel domain-containing protein" evidence="1">
    <location>
        <begin position="21"/>
        <end position="173"/>
    </location>
</feature>
<dbReference type="EMBL" id="DXCC01000010">
    <property type="protein sequence ID" value="HIZ14959.1"/>
    <property type="molecule type" value="Genomic_DNA"/>
</dbReference>
<protein>
    <recommendedName>
        <fullName evidence="4">Outer membrane protein beta-barrel domain-containing protein</fullName>
    </recommendedName>
</protein>
<gene>
    <name evidence="2" type="ORF">H9816_03490</name>
</gene>
<evidence type="ECO:0000313" key="2">
    <source>
        <dbReference type="EMBL" id="HIZ14959.1"/>
    </source>
</evidence>
<comment type="caution">
    <text evidence="2">The sequence shown here is derived from an EMBL/GenBank/DDBJ whole genome shotgun (WGS) entry which is preliminary data.</text>
</comment>